<dbReference type="GO" id="GO:0006508">
    <property type="term" value="P:proteolysis"/>
    <property type="evidence" value="ECO:0007669"/>
    <property type="project" value="UniProtKB-KW"/>
</dbReference>
<reference evidence="4" key="1">
    <citation type="journal article" date="2011" name="Genome Biol.">
        <title>Comparative and functional genomics provide insights into the pathogenicity of dermatophytic fungi.</title>
        <authorList>
            <person name="Burmester A."/>
            <person name="Shelest E."/>
            <person name="Gloeckner G."/>
            <person name="Heddergott C."/>
            <person name="Schindler S."/>
            <person name="Staib P."/>
            <person name="Heidel A."/>
            <person name="Felder M."/>
            <person name="Petzold A."/>
            <person name="Szafranski K."/>
            <person name="Feuermann M."/>
            <person name="Pedruzzi I."/>
            <person name="Priebe S."/>
            <person name="Groth M."/>
            <person name="Winkler R."/>
            <person name="Li W."/>
            <person name="Kniemeyer O."/>
            <person name="Schroeckh V."/>
            <person name="Hertweck C."/>
            <person name="Hube B."/>
            <person name="White T.C."/>
            <person name="Platzer M."/>
            <person name="Guthke R."/>
            <person name="Heitman J."/>
            <person name="Woestemeyer J."/>
            <person name="Zipfel P.F."/>
            <person name="Monod M."/>
            <person name="Brakhage A.A."/>
        </authorList>
    </citation>
    <scope>NUCLEOTIDE SEQUENCE [LARGE SCALE GENOMIC DNA]</scope>
    <source>
        <strain evidence="4">ATCC MYA-4681 / CBS 112371</strain>
    </source>
</reference>
<dbReference type="GO" id="GO:0016579">
    <property type="term" value="P:protein deubiquitination"/>
    <property type="evidence" value="ECO:0007669"/>
    <property type="project" value="InterPro"/>
</dbReference>
<dbReference type="HOGENOM" id="CLU_008279_11_2_1"/>
<dbReference type="GO" id="GO:0005829">
    <property type="term" value="C:cytosol"/>
    <property type="evidence" value="ECO:0007669"/>
    <property type="project" value="TreeGrafter"/>
</dbReference>
<dbReference type="Proteomes" id="UP000008866">
    <property type="component" value="Unassembled WGS sequence"/>
</dbReference>
<dbReference type="RefSeq" id="XP_003014215.1">
    <property type="nucleotide sequence ID" value="XM_003014169.1"/>
</dbReference>
<name>D4ATF6_ARTBC</name>
<evidence type="ECO:0000256" key="1">
    <source>
        <dbReference type="RuleBase" id="RU366025"/>
    </source>
</evidence>
<keyword evidence="1" id="KW-0788">Thiol protease</keyword>
<dbReference type="PROSITE" id="PS50235">
    <property type="entry name" value="USP_3"/>
    <property type="match status" value="1"/>
</dbReference>
<dbReference type="Pfam" id="PF00443">
    <property type="entry name" value="UCH"/>
    <property type="match status" value="1"/>
</dbReference>
<evidence type="ECO:0000313" key="4">
    <source>
        <dbReference type="Proteomes" id="UP000008866"/>
    </source>
</evidence>
<dbReference type="InterPro" id="IPR018200">
    <property type="entry name" value="USP_CS"/>
</dbReference>
<comment type="similarity">
    <text evidence="1">Belongs to the peptidase C19 family.</text>
</comment>
<dbReference type="MEROPS" id="C19.A61"/>
<gene>
    <name evidence="3" type="ORF">ARB_07520</name>
</gene>
<keyword evidence="1 3" id="KW-0378">Hydrolase</keyword>
<feature type="domain" description="USP" evidence="2">
    <location>
        <begin position="166"/>
        <end position="483"/>
    </location>
</feature>
<dbReference type="OMA" id="NVSCNCI"/>
<dbReference type="STRING" id="663331.D4ATF6"/>
<dbReference type="InterPro" id="IPR050164">
    <property type="entry name" value="Peptidase_C19"/>
</dbReference>
<proteinExistence type="inferred from homology"/>
<accession>D4ATF6</accession>
<keyword evidence="4" id="KW-1185">Reference proteome</keyword>
<dbReference type="InterPro" id="IPR038765">
    <property type="entry name" value="Papain-like_cys_pep_sf"/>
</dbReference>
<dbReference type="FunFam" id="3.90.70.10:FF:000127">
    <property type="entry name" value="Ubiquitin C-terminal hydrolase Ubp8"/>
    <property type="match status" value="1"/>
</dbReference>
<keyword evidence="1" id="KW-0645">Protease</keyword>
<dbReference type="EMBL" id="ABSU01000009">
    <property type="protein sequence ID" value="EFE33575.1"/>
    <property type="molecule type" value="Genomic_DNA"/>
</dbReference>
<dbReference type="GO" id="GO:0005634">
    <property type="term" value="C:nucleus"/>
    <property type="evidence" value="ECO:0007669"/>
    <property type="project" value="TreeGrafter"/>
</dbReference>
<dbReference type="SUPFAM" id="SSF54001">
    <property type="entry name" value="Cysteine proteinases"/>
    <property type="match status" value="1"/>
</dbReference>
<dbReference type="PANTHER" id="PTHR24006">
    <property type="entry name" value="UBIQUITIN CARBOXYL-TERMINAL HYDROLASE"/>
    <property type="match status" value="1"/>
</dbReference>
<dbReference type="AlphaFoldDB" id="D4ATF6"/>
<dbReference type="GeneID" id="9521633"/>
<comment type="caution">
    <text evidence="3">The sequence shown here is derived from an EMBL/GenBank/DDBJ whole genome shotgun (WGS) entry which is preliminary data.</text>
</comment>
<dbReference type="PROSITE" id="PS00973">
    <property type="entry name" value="USP_2"/>
    <property type="match status" value="1"/>
</dbReference>
<dbReference type="eggNOG" id="KOG1867">
    <property type="taxonomic scope" value="Eukaryota"/>
</dbReference>
<sequence>MATLSTPLYEPAYGCGKCSFLHRKLKACILTFFRTEHLKDIFEKDTDAATRLAENYTKLSGKGPWNISQIRLDASKKSSSGPKFSLKPQYQCLQCSAVVADYRSKHVFCQGCDDLIYDIDLESILKNSTEPIVSRKRKVDNMEDDEYANYIAMNTNKKICGKEGVRGLFNLGQTCYMNVILQTLFHEPVLTAYFLGNGHSTSECQKANCFGCALADAFAEFSNEEKDEGFGALNLLLASWQTSSDLAGYHQQDAHEFYQFLVNQLHESTTGHLDCDPACRCFFHTAFFGKLRSTITCRNCGKVSRTEDPVMDVSLDLQVQKKKRALDGGDQSSDVAPTLQGCLEGYISPEKLAASEYGCTQCNSNMGVTKQLRLRKLPVILCMQLKRFERNRSVSEKVETKVTYPASINMMPYTTSPRSENRSQFQYDLLSVVVHIGDIDSGHYLAYCRHGEQWFKFNDDRVTVVAESEVLGADAYLLFYTLQAYGVSK</sequence>
<keyword evidence="1" id="KW-0833">Ubl conjugation pathway</keyword>
<dbReference type="KEGG" id="abe:ARB_07520"/>
<organism evidence="3 4">
    <name type="scientific">Arthroderma benhamiae (strain ATCC MYA-4681 / CBS 112371)</name>
    <name type="common">Trichophyton mentagrophytes</name>
    <dbReference type="NCBI Taxonomy" id="663331"/>
    <lineage>
        <taxon>Eukaryota</taxon>
        <taxon>Fungi</taxon>
        <taxon>Dikarya</taxon>
        <taxon>Ascomycota</taxon>
        <taxon>Pezizomycotina</taxon>
        <taxon>Eurotiomycetes</taxon>
        <taxon>Eurotiomycetidae</taxon>
        <taxon>Onygenales</taxon>
        <taxon>Arthrodermataceae</taxon>
        <taxon>Trichophyton</taxon>
    </lineage>
</organism>
<comment type="catalytic activity">
    <reaction evidence="1">
        <text>Thiol-dependent hydrolysis of ester, thioester, amide, peptide and isopeptide bonds formed by the C-terminal Gly of ubiquitin (a 76-residue protein attached to proteins as an intracellular targeting signal).</text>
        <dbReference type="EC" id="3.4.19.12"/>
    </reaction>
</comment>
<dbReference type="Gene3D" id="3.90.70.10">
    <property type="entry name" value="Cysteine proteinases"/>
    <property type="match status" value="1"/>
</dbReference>
<dbReference type="GO" id="GO:0004843">
    <property type="term" value="F:cysteine-type deubiquitinase activity"/>
    <property type="evidence" value="ECO:0007669"/>
    <property type="project" value="UniProtKB-UniRule"/>
</dbReference>
<protein>
    <recommendedName>
        <fullName evidence="1">Ubiquitin carboxyl-terminal hydrolase</fullName>
        <ecNumber evidence="1">3.4.19.12</ecNumber>
    </recommendedName>
</protein>
<dbReference type="PROSITE" id="PS00972">
    <property type="entry name" value="USP_1"/>
    <property type="match status" value="1"/>
</dbReference>
<dbReference type="EC" id="3.4.19.12" evidence="1"/>
<dbReference type="InterPro" id="IPR001394">
    <property type="entry name" value="Peptidase_C19_UCH"/>
</dbReference>
<dbReference type="PANTHER" id="PTHR24006:SF937">
    <property type="entry name" value="UBIQUITIN CARBOXYL-TERMINAL HYDROLASE"/>
    <property type="match status" value="1"/>
</dbReference>
<evidence type="ECO:0000259" key="2">
    <source>
        <dbReference type="PROSITE" id="PS50235"/>
    </source>
</evidence>
<evidence type="ECO:0000313" key="3">
    <source>
        <dbReference type="EMBL" id="EFE33575.1"/>
    </source>
</evidence>
<dbReference type="InterPro" id="IPR028889">
    <property type="entry name" value="USP"/>
</dbReference>